<dbReference type="Proteomes" id="UP001054945">
    <property type="component" value="Unassembled WGS sequence"/>
</dbReference>
<evidence type="ECO:0000313" key="3">
    <source>
        <dbReference type="Proteomes" id="UP001054945"/>
    </source>
</evidence>
<gene>
    <name evidence="2" type="ORF">CEXT_9401</name>
</gene>
<keyword evidence="1" id="KW-0812">Transmembrane</keyword>
<sequence>MPGRLALIAAKLTQMFQGIAVLVIIDCLTLGQELNACKILHLLCILVDFFLDVGIAVLVIIDCLTLGGMFSLLGLLFPLSAG</sequence>
<keyword evidence="3" id="KW-1185">Reference proteome</keyword>
<name>A0AAV4NQS4_CAEEX</name>
<dbReference type="EMBL" id="BPLR01021114">
    <property type="protein sequence ID" value="GIX86118.1"/>
    <property type="molecule type" value="Genomic_DNA"/>
</dbReference>
<accession>A0AAV4NQS4</accession>
<organism evidence="2 3">
    <name type="scientific">Caerostris extrusa</name>
    <name type="common">Bark spider</name>
    <name type="synonym">Caerostris bankana</name>
    <dbReference type="NCBI Taxonomy" id="172846"/>
    <lineage>
        <taxon>Eukaryota</taxon>
        <taxon>Metazoa</taxon>
        <taxon>Ecdysozoa</taxon>
        <taxon>Arthropoda</taxon>
        <taxon>Chelicerata</taxon>
        <taxon>Arachnida</taxon>
        <taxon>Araneae</taxon>
        <taxon>Araneomorphae</taxon>
        <taxon>Entelegynae</taxon>
        <taxon>Araneoidea</taxon>
        <taxon>Araneidae</taxon>
        <taxon>Caerostris</taxon>
    </lineage>
</organism>
<feature type="transmembrane region" description="Helical" evidence="1">
    <location>
        <begin position="12"/>
        <end position="31"/>
    </location>
</feature>
<feature type="transmembrane region" description="Helical" evidence="1">
    <location>
        <begin position="43"/>
        <end position="76"/>
    </location>
</feature>
<dbReference type="AlphaFoldDB" id="A0AAV4NQS4"/>
<reference evidence="2 3" key="1">
    <citation type="submission" date="2021-06" db="EMBL/GenBank/DDBJ databases">
        <title>Caerostris extrusa draft genome.</title>
        <authorList>
            <person name="Kono N."/>
            <person name="Arakawa K."/>
        </authorList>
    </citation>
    <scope>NUCLEOTIDE SEQUENCE [LARGE SCALE GENOMIC DNA]</scope>
</reference>
<proteinExistence type="predicted"/>
<keyword evidence="1" id="KW-1133">Transmembrane helix</keyword>
<keyword evidence="1" id="KW-0472">Membrane</keyword>
<evidence type="ECO:0000313" key="2">
    <source>
        <dbReference type="EMBL" id="GIX86118.1"/>
    </source>
</evidence>
<evidence type="ECO:0000256" key="1">
    <source>
        <dbReference type="SAM" id="Phobius"/>
    </source>
</evidence>
<protein>
    <submittedName>
        <fullName evidence="2">Uncharacterized protein</fullName>
    </submittedName>
</protein>
<comment type="caution">
    <text evidence="2">The sequence shown here is derived from an EMBL/GenBank/DDBJ whole genome shotgun (WGS) entry which is preliminary data.</text>
</comment>